<reference evidence="3 4" key="1">
    <citation type="submission" date="2020-08" db="EMBL/GenBank/DDBJ databases">
        <title>The Agave Microbiome: Exploring the role of microbial communities in plant adaptations to desert environments.</title>
        <authorList>
            <person name="Partida-Martinez L.P."/>
        </authorList>
    </citation>
    <scope>NUCLEOTIDE SEQUENCE [LARGE SCALE GENOMIC DNA]</scope>
    <source>
        <strain evidence="3 4">RAS26</strain>
    </source>
</reference>
<dbReference type="AlphaFoldDB" id="A0A7W4YB43"/>
<dbReference type="Gene3D" id="1.20.1290.10">
    <property type="entry name" value="AhpD-like"/>
    <property type="match status" value="1"/>
</dbReference>
<dbReference type="Pfam" id="PF02627">
    <property type="entry name" value="CMD"/>
    <property type="match status" value="1"/>
</dbReference>
<evidence type="ECO:0000259" key="2">
    <source>
        <dbReference type="Pfam" id="PF02627"/>
    </source>
</evidence>
<feature type="domain" description="Carboxymuconolactone decarboxylase-like" evidence="2">
    <location>
        <begin position="43"/>
        <end position="122"/>
    </location>
</feature>
<dbReference type="PANTHER" id="PTHR34846">
    <property type="entry name" value="4-CARBOXYMUCONOLACTONE DECARBOXYLASE FAMILY PROTEIN (AFU_ORTHOLOGUE AFUA_6G11590)"/>
    <property type="match status" value="1"/>
</dbReference>
<evidence type="ECO:0000313" key="3">
    <source>
        <dbReference type="EMBL" id="MBB2923500.1"/>
    </source>
</evidence>
<keyword evidence="3" id="KW-0575">Peroxidase</keyword>
<organism evidence="3 4">
    <name type="scientific">Cellulomonas cellasea</name>
    <dbReference type="NCBI Taxonomy" id="43670"/>
    <lineage>
        <taxon>Bacteria</taxon>
        <taxon>Bacillati</taxon>
        <taxon>Actinomycetota</taxon>
        <taxon>Actinomycetes</taxon>
        <taxon>Micrococcales</taxon>
        <taxon>Cellulomonadaceae</taxon>
        <taxon>Cellulomonas</taxon>
    </lineage>
</organism>
<evidence type="ECO:0000256" key="1">
    <source>
        <dbReference type="SAM" id="MobiDB-lite"/>
    </source>
</evidence>
<dbReference type="GO" id="GO:0051920">
    <property type="term" value="F:peroxiredoxin activity"/>
    <property type="evidence" value="ECO:0007669"/>
    <property type="project" value="InterPro"/>
</dbReference>
<dbReference type="PANTHER" id="PTHR34846:SF10">
    <property type="entry name" value="CYTOPLASMIC PROTEIN"/>
    <property type="match status" value="1"/>
</dbReference>
<comment type="caution">
    <text evidence="3">The sequence shown here is derived from an EMBL/GenBank/DDBJ whole genome shotgun (WGS) entry which is preliminary data.</text>
</comment>
<dbReference type="InterPro" id="IPR029032">
    <property type="entry name" value="AhpD-like"/>
</dbReference>
<reference evidence="3 4" key="2">
    <citation type="submission" date="2020-08" db="EMBL/GenBank/DDBJ databases">
        <authorList>
            <person name="Partida-Martinez L."/>
            <person name="Huntemann M."/>
            <person name="Clum A."/>
            <person name="Wang J."/>
            <person name="Palaniappan K."/>
            <person name="Ritter S."/>
            <person name="Chen I.-M."/>
            <person name="Stamatis D."/>
            <person name="Reddy T."/>
            <person name="O'Malley R."/>
            <person name="Daum C."/>
            <person name="Shapiro N."/>
            <person name="Ivanova N."/>
            <person name="Kyrpides N."/>
            <person name="Woyke T."/>
        </authorList>
    </citation>
    <scope>NUCLEOTIDE SEQUENCE [LARGE SCALE GENOMIC DNA]</scope>
    <source>
        <strain evidence="3 4">RAS26</strain>
    </source>
</reference>
<dbReference type="SUPFAM" id="SSF69118">
    <property type="entry name" value="AhpD-like"/>
    <property type="match status" value="1"/>
</dbReference>
<dbReference type="RefSeq" id="WP_183296328.1">
    <property type="nucleotide sequence ID" value="NZ_JACHVX010000003.1"/>
</dbReference>
<sequence length="213" mass="22223">MARIAPPARPRLADRVAAAATRRMFGMPLDPGAVTAHSRGVFWSRLAGEVVLLRARRHLPERLRSLVEHRVAVVIGCPWCIDFGAMLALRAGVGAEELVAVRDYAGSASFSDLEQRAMAFADAATATPMGVTDAMVAALRAELGDAGTVELAHLVALENQRSRLNHALGIPSQGFVDGDVCALPPLDTARPAGSPVTARPAGAPVTAPGRAPA</sequence>
<dbReference type="Proteomes" id="UP000518206">
    <property type="component" value="Unassembled WGS sequence"/>
</dbReference>
<proteinExistence type="predicted"/>
<accession>A0A7W4YB43</accession>
<dbReference type="EMBL" id="JACHVX010000003">
    <property type="protein sequence ID" value="MBB2923500.1"/>
    <property type="molecule type" value="Genomic_DNA"/>
</dbReference>
<protein>
    <submittedName>
        <fullName evidence="3">AhpD family alkylhydroperoxidase</fullName>
    </submittedName>
</protein>
<evidence type="ECO:0000313" key="4">
    <source>
        <dbReference type="Proteomes" id="UP000518206"/>
    </source>
</evidence>
<name>A0A7W4YB43_9CELL</name>
<keyword evidence="3" id="KW-0560">Oxidoreductase</keyword>
<feature type="region of interest" description="Disordered" evidence="1">
    <location>
        <begin position="189"/>
        <end position="213"/>
    </location>
</feature>
<gene>
    <name evidence="3" type="ORF">FHR80_002425</name>
</gene>
<dbReference type="InterPro" id="IPR003779">
    <property type="entry name" value="CMD-like"/>
</dbReference>